<keyword evidence="2" id="KW-1185">Reference proteome</keyword>
<reference evidence="1" key="1">
    <citation type="submission" date="2015-04" db="UniProtKB">
        <authorList>
            <consortium name="EnsemblPlants"/>
        </authorList>
    </citation>
    <scope>IDENTIFICATION</scope>
</reference>
<dbReference type="Gramene" id="OMERI10G13080.1">
    <property type="protein sequence ID" value="OMERI10G13080.1"/>
    <property type="gene ID" value="OMERI10G13080"/>
</dbReference>
<organism evidence="1">
    <name type="scientific">Oryza meridionalis</name>
    <dbReference type="NCBI Taxonomy" id="40149"/>
    <lineage>
        <taxon>Eukaryota</taxon>
        <taxon>Viridiplantae</taxon>
        <taxon>Streptophyta</taxon>
        <taxon>Embryophyta</taxon>
        <taxon>Tracheophyta</taxon>
        <taxon>Spermatophyta</taxon>
        <taxon>Magnoliopsida</taxon>
        <taxon>Liliopsida</taxon>
        <taxon>Poales</taxon>
        <taxon>Poaceae</taxon>
        <taxon>BOP clade</taxon>
        <taxon>Oryzoideae</taxon>
        <taxon>Oryzeae</taxon>
        <taxon>Oryzinae</taxon>
        <taxon>Oryza</taxon>
    </lineage>
</organism>
<evidence type="ECO:0000313" key="1">
    <source>
        <dbReference type="EnsemblPlants" id="OMERI10G13080.1"/>
    </source>
</evidence>
<name>A0A0E0F084_9ORYZ</name>
<protein>
    <submittedName>
        <fullName evidence="1">Uncharacterized protein</fullName>
    </submittedName>
</protein>
<reference evidence="1" key="2">
    <citation type="submission" date="2018-05" db="EMBL/GenBank/DDBJ databases">
        <title>OmerRS3 (Oryza meridionalis Reference Sequence Version 3).</title>
        <authorList>
            <person name="Zhang J."/>
            <person name="Kudrna D."/>
            <person name="Lee S."/>
            <person name="Talag J."/>
            <person name="Welchert J."/>
            <person name="Wing R.A."/>
        </authorList>
    </citation>
    <scope>NUCLEOTIDE SEQUENCE [LARGE SCALE GENOMIC DNA]</scope>
    <source>
        <strain evidence="1">cv. OR44</strain>
    </source>
</reference>
<dbReference type="eggNOG" id="ENOG502R56E">
    <property type="taxonomic scope" value="Eukaryota"/>
</dbReference>
<accession>A0A0E0F084</accession>
<dbReference type="HOGENOM" id="CLU_1257828_0_0_1"/>
<sequence length="220" mass="23520">MFVKTDQNDNLVVNVGGPEASDGAVVRVGREERCAGVGESLVDVLHDDQRLADGLAVVDHHGDLLVHRVGAEEELALVVEVNLDRGPEASDGAFVGVGGEEGVAGAGEGLVDVLHDDLRLADGVAVVDEHGHRLVHRVGGEQEVALVAEILLDVLVAHAFEVERELHSGDIGARPVSEQLELACSSSSFHFLHYARGLQLMQRFDYGDADMSALDEKQRK</sequence>
<dbReference type="AlphaFoldDB" id="A0A0E0F084"/>
<evidence type="ECO:0000313" key="2">
    <source>
        <dbReference type="Proteomes" id="UP000008021"/>
    </source>
</evidence>
<proteinExistence type="predicted"/>
<dbReference type="Proteomes" id="UP000008021">
    <property type="component" value="Chromosome 10"/>
</dbReference>
<dbReference type="EnsemblPlants" id="OMERI10G13080.1">
    <property type="protein sequence ID" value="OMERI10G13080.1"/>
    <property type="gene ID" value="OMERI10G13080"/>
</dbReference>